<keyword evidence="2" id="KW-1185">Reference proteome</keyword>
<evidence type="ECO:0000313" key="1">
    <source>
        <dbReference type="EMBL" id="KAH7291286.1"/>
    </source>
</evidence>
<evidence type="ECO:0000313" key="2">
    <source>
        <dbReference type="Proteomes" id="UP000825935"/>
    </source>
</evidence>
<proteinExistence type="predicted"/>
<organism evidence="1 2">
    <name type="scientific">Ceratopteris richardii</name>
    <name type="common">Triangle waterfern</name>
    <dbReference type="NCBI Taxonomy" id="49495"/>
    <lineage>
        <taxon>Eukaryota</taxon>
        <taxon>Viridiplantae</taxon>
        <taxon>Streptophyta</taxon>
        <taxon>Embryophyta</taxon>
        <taxon>Tracheophyta</taxon>
        <taxon>Polypodiopsida</taxon>
        <taxon>Polypodiidae</taxon>
        <taxon>Polypodiales</taxon>
        <taxon>Pteridineae</taxon>
        <taxon>Pteridaceae</taxon>
        <taxon>Parkerioideae</taxon>
        <taxon>Ceratopteris</taxon>
    </lineage>
</organism>
<gene>
    <name evidence="1" type="ORF">KP509_29G009900</name>
</gene>
<dbReference type="Proteomes" id="UP000825935">
    <property type="component" value="Chromosome 29"/>
</dbReference>
<sequence length="111" mass="13307">MQPCSRMCVCMCVRERERERERERACKKKEDCPRIFCSTRADVDAHCSSHHEHVYRSRHSHTDWISPVTWTHPILVENNSVSSSPFQRERERERVLEPVALQLRELIDVKY</sequence>
<reference evidence="1" key="1">
    <citation type="submission" date="2021-08" db="EMBL/GenBank/DDBJ databases">
        <title>WGS assembly of Ceratopteris richardii.</title>
        <authorList>
            <person name="Marchant D.B."/>
            <person name="Chen G."/>
            <person name="Jenkins J."/>
            <person name="Shu S."/>
            <person name="Leebens-Mack J."/>
            <person name="Grimwood J."/>
            <person name="Schmutz J."/>
            <person name="Soltis P."/>
            <person name="Soltis D."/>
            <person name="Chen Z.-H."/>
        </authorList>
    </citation>
    <scope>NUCLEOTIDE SEQUENCE</scope>
    <source>
        <strain evidence="1">Whitten #5841</strain>
        <tissue evidence="1">Leaf</tissue>
    </source>
</reference>
<accession>A0A8T2R4P1</accession>
<comment type="caution">
    <text evidence="1">The sequence shown here is derived from an EMBL/GenBank/DDBJ whole genome shotgun (WGS) entry which is preliminary data.</text>
</comment>
<dbReference type="AlphaFoldDB" id="A0A8T2R4P1"/>
<protein>
    <submittedName>
        <fullName evidence="1">Uncharacterized protein</fullName>
    </submittedName>
</protein>
<dbReference type="EMBL" id="CM035434">
    <property type="protein sequence ID" value="KAH7291286.1"/>
    <property type="molecule type" value="Genomic_DNA"/>
</dbReference>
<name>A0A8T2R4P1_CERRI</name>